<comment type="caution">
    <text evidence="1">The sequence shown here is derived from an EMBL/GenBank/DDBJ whole genome shotgun (WGS) entry which is preliminary data.</text>
</comment>
<sequence length="333" mass="38764">MKIRMLLLLLLLLLFYLISCKSNNTIIQKGKIKDISNIELKKPLLLQKIIKYKNYYISKDKIQKKIVLINKNGTIIKEYGNTGKGPGQFSDSFYPIDVYKGILYIHDLSSQKIIKLKLIAEKPFIKYLDEFHLNEGSSYKADVKKGKIYISYITGKYQLYVYNSKGTILEKHFRMKERNPFKNKDVLKKYVNGYYSLNDNYLLKAGRMSGNLTFYKKENNKYKVIKKTNLSLPEDVIKRKKKPGSYNIKGIVYVENKEGRYFVIPNPGEKRVKIYVLNETGDIVGVYKNPTSNYHISSLSYLNNGKVSFQVYTNKKKVNANIIKVGELNNKRF</sequence>
<dbReference type="Proteomes" id="UP000324143">
    <property type="component" value="Unassembled WGS sequence"/>
</dbReference>
<evidence type="ECO:0008006" key="3">
    <source>
        <dbReference type="Google" id="ProtNLM"/>
    </source>
</evidence>
<dbReference type="EMBL" id="VSIX01000132">
    <property type="protein sequence ID" value="TYB30478.1"/>
    <property type="molecule type" value="Genomic_DNA"/>
</dbReference>
<gene>
    <name evidence="1" type="ORF">FXF47_09030</name>
</gene>
<proteinExistence type="predicted"/>
<keyword evidence="2" id="KW-1185">Reference proteome</keyword>
<accession>A0A5D0MGV1</accession>
<dbReference type="AlphaFoldDB" id="A0A5D0MGV1"/>
<organism evidence="1 2">
    <name type="scientific">Candidatus Mcinerneyibacterium aminivorans</name>
    <dbReference type="NCBI Taxonomy" id="2703815"/>
    <lineage>
        <taxon>Bacteria</taxon>
        <taxon>Candidatus Macinerneyibacteriota</taxon>
        <taxon>Candidatus Mcinerneyibacteria</taxon>
        <taxon>Candidatus Mcinerneyibacteriales</taxon>
        <taxon>Candidatus Mcinerneyibacteriaceae</taxon>
        <taxon>Candidatus Mcinerneyibacterium</taxon>
    </lineage>
</organism>
<name>A0A5D0MGV1_9BACT</name>
<protein>
    <recommendedName>
        <fullName evidence="3">6-bladed beta-propeller</fullName>
    </recommendedName>
</protein>
<evidence type="ECO:0000313" key="2">
    <source>
        <dbReference type="Proteomes" id="UP000324143"/>
    </source>
</evidence>
<evidence type="ECO:0000313" key="1">
    <source>
        <dbReference type="EMBL" id="TYB30478.1"/>
    </source>
</evidence>
<dbReference type="Gene3D" id="2.120.10.30">
    <property type="entry name" value="TolB, C-terminal domain"/>
    <property type="match status" value="1"/>
</dbReference>
<reference evidence="1" key="1">
    <citation type="submission" date="2019-08" db="EMBL/GenBank/DDBJ databases">
        <title>Genomic characterization of a novel candidate phylum (ARYD3) from a high temperature, high salinity tertiary oil reservoir in north central Oklahoma, USA.</title>
        <authorList>
            <person name="Youssef N.H."/>
            <person name="Yadav A."/>
            <person name="Elshahed M.S."/>
        </authorList>
    </citation>
    <scope>NUCLEOTIDE SEQUENCE [LARGE SCALE GENOMIC DNA]</scope>
    <source>
        <strain evidence="1">ARYD3</strain>
    </source>
</reference>
<dbReference type="SUPFAM" id="SSF101898">
    <property type="entry name" value="NHL repeat"/>
    <property type="match status" value="1"/>
</dbReference>
<dbReference type="InterPro" id="IPR011042">
    <property type="entry name" value="6-blade_b-propeller_TolB-like"/>
</dbReference>